<accession>A0A8S1PS46</accession>
<feature type="signal peptide" evidence="1">
    <location>
        <begin position="1"/>
        <end position="19"/>
    </location>
</feature>
<keyword evidence="3" id="KW-1185">Reference proteome</keyword>
<protein>
    <submittedName>
        <fullName evidence="2">Uncharacterized protein</fullName>
    </submittedName>
</protein>
<dbReference type="Proteomes" id="UP000688137">
    <property type="component" value="Unassembled WGS sequence"/>
</dbReference>
<evidence type="ECO:0000313" key="2">
    <source>
        <dbReference type="EMBL" id="CAD8105814.1"/>
    </source>
</evidence>
<dbReference type="AlphaFoldDB" id="A0A8S1PS46"/>
<reference evidence="2" key="1">
    <citation type="submission" date="2021-01" db="EMBL/GenBank/DDBJ databases">
        <authorList>
            <consortium name="Genoscope - CEA"/>
            <person name="William W."/>
        </authorList>
    </citation>
    <scope>NUCLEOTIDE SEQUENCE</scope>
</reference>
<evidence type="ECO:0000313" key="3">
    <source>
        <dbReference type="Proteomes" id="UP000688137"/>
    </source>
</evidence>
<feature type="chain" id="PRO_5035928718" evidence="1">
    <location>
        <begin position="20"/>
        <end position="394"/>
    </location>
</feature>
<evidence type="ECO:0000256" key="1">
    <source>
        <dbReference type="SAM" id="SignalP"/>
    </source>
</evidence>
<sequence length="394" mass="44269">MFNTKTILLLSFLLAITFQARLDFNAPECNKYLEKFGTANNPDGTGASKVAFTGDVSFIAETSNVKVNIRYSDVELFNDATYFGLVQQDGKTPEQTCLDMKLYKYTTETYSDKSEVTTLEITSSNNFQKQWRYYSFIIKGEELSTYLVQSSNSNQYIYDGYYAIAYFAAGTNEVQYTFFFSFQVTIDRQSGSSIDTAFKPLSARSTIECTLDQCNAKPDTKINWCKDLSCSETTTPNLHLNDQFVLQQVITTKGMEGYYLTQPEVWYTGGGLNKKAQILSSNNNVKGQIILQLKAELAWSKVVIKVQSLLSNTATGSRRLLVQTTYDTVAGKTDEITCIKVEGENRCATCAEQKAINGYSSEQCKDVEEELGEEEISYSQQMVIGFVFLFAIIL</sequence>
<comment type="caution">
    <text evidence="2">The sequence shown here is derived from an EMBL/GenBank/DDBJ whole genome shotgun (WGS) entry which is preliminary data.</text>
</comment>
<proteinExistence type="predicted"/>
<name>A0A8S1PS46_PARPR</name>
<keyword evidence="1" id="KW-0732">Signal</keyword>
<dbReference type="EMBL" id="CAJJDM010000131">
    <property type="protein sequence ID" value="CAD8105814.1"/>
    <property type="molecule type" value="Genomic_DNA"/>
</dbReference>
<gene>
    <name evidence="2" type="ORF">PPRIM_AZ9-3.1.T1280122</name>
</gene>
<organism evidence="2 3">
    <name type="scientific">Paramecium primaurelia</name>
    <dbReference type="NCBI Taxonomy" id="5886"/>
    <lineage>
        <taxon>Eukaryota</taxon>
        <taxon>Sar</taxon>
        <taxon>Alveolata</taxon>
        <taxon>Ciliophora</taxon>
        <taxon>Intramacronucleata</taxon>
        <taxon>Oligohymenophorea</taxon>
        <taxon>Peniculida</taxon>
        <taxon>Parameciidae</taxon>
        <taxon>Paramecium</taxon>
    </lineage>
</organism>
<dbReference type="OMA" id="GMEGYYL"/>